<keyword evidence="6 8" id="KW-1133">Transmembrane helix</keyword>
<dbReference type="PANTHER" id="PTHR43386">
    <property type="entry name" value="OLIGOPEPTIDE TRANSPORT SYSTEM PERMEASE PROTEIN APPC"/>
    <property type="match status" value="1"/>
</dbReference>
<evidence type="ECO:0000313" key="11">
    <source>
        <dbReference type="Proteomes" id="UP000727907"/>
    </source>
</evidence>
<dbReference type="CDD" id="cd06261">
    <property type="entry name" value="TM_PBP2"/>
    <property type="match status" value="1"/>
</dbReference>
<sequence length="297" mass="31227">MAVIDHDAALAKAGANVSGFWSQASFLARRYPLGAVGAILVLLFVLTALFANVIAPHDPLSTNSRASLATPGGTYWLGADFMGRDMFSRIVYGARISLAVAVGATLLGGILGVVIGLMSGFLGGWVDLATQRLMDIMQSLPLLVMALVMAASLGPSLQNTIIAIAIPLVPSVARVVRSSTLSLREQPFVEAARAIGMGEIRIAVRHVLPNTLAPLIVLGTAQLGSAILTEASLSFLGLGIPEPYPSWGRMLSESAAEYVRTAPWLVIFPGVAISLTVFGTNLLGDALRDILDPRQRT</sequence>
<gene>
    <name evidence="10" type="ORF">KQ910_09010</name>
</gene>
<keyword evidence="11" id="KW-1185">Reference proteome</keyword>
<reference evidence="10 11" key="1">
    <citation type="submission" date="2021-06" db="EMBL/GenBank/DDBJ databases">
        <authorList>
            <person name="Lee D.H."/>
        </authorList>
    </citation>
    <scope>NUCLEOTIDE SEQUENCE [LARGE SCALE GENOMIC DNA]</scope>
    <source>
        <strain evidence="10 11">MMS21-HV4-11</strain>
    </source>
</reference>
<feature type="domain" description="ABC transmembrane type-1" evidence="9">
    <location>
        <begin position="94"/>
        <end position="284"/>
    </location>
</feature>
<dbReference type="RefSeq" id="WP_216958498.1">
    <property type="nucleotide sequence ID" value="NZ_JAHOPB010000001.1"/>
</dbReference>
<dbReference type="InterPro" id="IPR000515">
    <property type="entry name" value="MetI-like"/>
</dbReference>
<dbReference type="Pfam" id="PF00528">
    <property type="entry name" value="BPD_transp_1"/>
    <property type="match status" value="1"/>
</dbReference>
<evidence type="ECO:0000256" key="2">
    <source>
        <dbReference type="ARBA" id="ARBA00022448"/>
    </source>
</evidence>
<proteinExistence type="inferred from homology"/>
<keyword evidence="2 8" id="KW-0813">Transport</keyword>
<organism evidence="10 11">
    <name type="scientific">Reyranella humidisoli</name>
    <dbReference type="NCBI Taxonomy" id="2849149"/>
    <lineage>
        <taxon>Bacteria</taxon>
        <taxon>Pseudomonadati</taxon>
        <taxon>Pseudomonadota</taxon>
        <taxon>Alphaproteobacteria</taxon>
        <taxon>Hyphomicrobiales</taxon>
        <taxon>Reyranellaceae</taxon>
        <taxon>Reyranella</taxon>
    </lineage>
</organism>
<evidence type="ECO:0000256" key="3">
    <source>
        <dbReference type="ARBA" id="ARBA00022692"/>
    </source>
</evidence>
<feature type="transmembrane region" description="Helical" evidence="8">
    <location>
        <begin position="142"/>
        <end position="169"/>
    </location>
</feature>
<keyword evidence="7 8" id="KW-0472">Membrane</keyword>
<evidence type="ECO:0000313" key="10">
    <source>
        <dbReference type="EMBL" id="MBU8873902.1"/>
    </source>
</evidence>
<evidence type="ECO:0000259" key="9">
    <source>
        <dbReference type="PROSITE" id="PS50928"/>
    </source>
</evidence>
<evidence type="ECO:0000256" key="5">
    <source>
        <dbReference type="ARBA" id="ARBA00022927"/>
    </source>
</evidence>
<evidence type="ECO:0000256" key="7">
    <source>
        <dbReference type="ARBA" id="ARBA00023136"/>
    </source>
</evidence>
<dbReference type="InterPro" id="IPR025966">
    <property type="entry name" value="OppC_N"/>
</dbReference>
<evidence type="ECO:0000256" key="1">
    <source>
        <dbReference type="ARBA" id="ARBA00004651"/>
    </source>
</evidence>
<dbReference type="Pfam" id="PF12911">
    <property type="entry name" value="OppC_N"/>
    <property type="match status" value="1"/>
</dbReference>
<feature type="transmembrane region" description="Helical" evidence="8">
    <location>
        <begin position="96"/>
        <end position="122"/>
    </location>
</feature>
<comment type="caution">
    <text evidence="10">The sequence shown here is derived from an EMBL/GenBank/DDBJ whole genome shotgun (WGS) entry which is preliminary data.</text>
</comment>
<protein>
    <submittedName>
        <fullName evidence="10">ABC transporter permease</fullName>
    </submittedName>
</protein>
<keyword evidence="4" id="KW-0571">Peptide transport</keyword>
<evidence type="ECO:0000256" key="4">
    <source>
        <dbReference type="ARBA" id="ARBA00022856"/>
    </source>
</evidence>
<evidence type="ECO:0000256" key="6">
    <source>
        <dbReference type="ARBA" id="ARBA00022989"/>
    </source>
</evidence>
<keyword evidence="5" id="KW-0653">Protein transport</keyword>
<feature type="transmembrane region" description="Helical" evidence="8">
    <location>
        <begin position="215"/>
        <end position="241"/>
    </location>
</feature>
<keyword evidence="3 8" id="KW-0812">Transmembrane</keyword>
<dbReference type="PROSITE" id="PS50928">
    <property type="entry name" value="ABC_TM1"/>
    <property type="match status" value="1"/>
</dbReference>
<dbReference type="InterPro" id="IPR050366">
    <property type="entry name" value="BP-dependent_transpt_permease"/>
</dbReference>
<comment type="subcellular location">
    <subcellularLocation>
        <location evidence="1 8">Cell membrane</location>
        <topology evidence="1 8">Multi-pass membrane protein</topology>
    </subcellularLocation>
</comment>
<feature type="transmembrane region" description="Helical" evidence="8">
    <location>
        <begin position="261"/>
        <end position="284"/>
    </location>
</feature>
<feature type="transmembrane region" description="Helical" evidence="8">
    <location>
        <begin position="31"/>
        <end position="55"/>
    </location>
</feature>
<dbReference type="PANTHER" id="PTHR43386:SF1">
    <property type="entry name" value="D,D-DIPEPTIDE TRANSPORT SYSTEM PERMEASE PROTEIN DDPC-RELATED"/>
    <property type="match status" value="1"/>
</dbReference>
<dbReference type="Proteomes" id="UP000727907">
    <property type="component" value="Unassembled WGS sequence"/>
</dbReference>
<name>A0ABS6IJG4_9HYPH</name>
<comment type="similarity">
    <text evidence="8">Belongs to the binding-protein-dependent transport system permease family.</text>
</comment>
<dbReference type="EMBL" id="JAHOPB010000001">
    <property type="protein sequence ID" value="MBU8873902.1"/>
    <property type="molecule type" value="Genomic_DNA"/>
</dbReference>
<evidence type="ECO:0000256" key="8">
    <source>
        <dbReference type="RuleBase" id="RU363032"/>
    </source>
</evidence>
<accession>A0ABS6IJG4</accession>